<gene>
    <name evidence="1" type="ORF">CIB84_002235</name>
</gene>
<keyword evidence="2" id="KW-1185">Reference proteome</keyword>
<comment type="caution">
    <text evidence="1">The sequence shown here is derived from an EMBL/GenBank/DDBJ whole genome shotgun (WGS) entry which is preliminary data.</text>
</comment>
<organism evidence="1 2">
    <name type="scientific">Bambusicola thoracicus</name>
    <name type="common">Chinese bamboo-partridge</name>
    <name type="synonym">Perdix thoracica</name>
    <dbReference type="NCBI Taxonomy" id="9083"/>
    <lineage>
        <taxon>Eukaryota</taxon>
        <taxon>Metazoa</taxon>
        <taxon>Chordata</taxon>
        <taxon>Craniata</taxon>
        <taxon>Vertebrata</taxon>
        <taxon>Euteleostomi</taxon>
        <taxon>Archelosauria</taxon>
        <taxon>Archosauria</taxon>
        <taxon>Dinosauria</taxon>
        <taxon>Saurischia</taxon>
        <taxon>Theropoda</taxon>
        <taxon>Coelurosauria</taxon>
        <taxon>Aves</taxon>
        <taxon>Neognathae</taxon>
        <taxon>Galloanserae</taxon>
        <taxon>Galliformes</taxon>
        <taxon>Phasianidae</taxon>
        <taxon>Perdicinae</taxon>
        <taxon>Bambusicola</taxon>
    </lineage>
</organism>
<dbReference type="Proteomes" id="UP000237246">
    <property type="component" value="Unassembled WGS sequence"/>
</dbReference>
<name>A0A2P4TCC2_BAMTH</name>
<evidence type="ECO:0000313" key="2">
    <source>
        <dbReference type="Proteomes" id="UP000237246"/>
    </source>
</evidence>
<evidence type="ECO:0000313" key="1">
    <source>
        <dbReference type="EMBL" id="POI34013.1"/>
    </source>
</evidence>
<accession>A0A2P4TCC2</accession>
<feature type="non-terminal residue" evidence="1">
    <location>
        <position position="1"/>
    </location>
</feature>
<dbReference type="EMBL" id="PPHD01002509">
    <property type="protein sequence ID" value="POI34013.1"/>
    <property type="molecule type" value="Genomic_DNA"/>
</dbReference>
<dbReference type="AlphaFoldDB" id="A0A2P4TCC2"/>
<reference evidence="1 2" key="1">
    <citation type="submission" date="2018-01" db="EMBL/GenBank/DDBJ databases">
        <title>Comparison of the Chinese Bamboo Partridge and Red Junglefowl genome sequences highlights the importance of demography in genome evolution.</title>
        <authorList>
            <person name="Tiley G.P."/>
            <person name="Kimball R.T."/>
            <person name="Braun E.L."/>
            <person name="Burleigh J.G."/>
        </authorList>
    </citation>
    <scope>NUCLEOTIDE SEQUENCE [LARGE SCALE GENOMIC DNA]</scope>
    <source>
        <strain evidence="1">RTK389</strain>
        <tissue evidence="1">Blood</tissue>
    </source>
</reference>
<sequence length="96" mass="11296">EQQEPQLISITLAAIQKNPNESRLKVEMAFSHFNTEKYHNILLLSQQLRRVLSSLHLLAYYFSGFMRHFITRITNGRSDLVTIYIDQPWVNICKNC</sequence>
<protein>
    <submittedName>
        <fullName evidence="1">Uncharacterized protein</fullName>
    </submittedName>
</protein>
<proteinExistence type="predicted"/>